<keyword evidence="2" id="KW-0732">Signal</keyword>
<feature type="signal peptide" evidence="2">
    <location>
        <begin position="1"/>
        <end position="23"/>
    </location>
</feature>
<feature type="chain" id="PRO_5044893887" evidence="2">
    <location>
        <begin position="24"/>
        <end position="112"/>
    </location>
</feature>
<dbReference type="EMBL" id="JBDJPC010000009">
    <property type="protein sequence ID" value="KAL1491292.1"/>
    <property type="molecule type" value="Genomic_DNA"/>
</dbReference>
<reference evidence="3 4" key="1">
    <citation type="submission" date="2024-05" db="EMBL/GenBank/DDBJ databases">
        <title>Genetic variation in Jamaican populations of the coffee berry borer (Hypothenemus hampei).</title>
        <authorList>
            <person name="Errbii M."/>
            <person name="Myrie A."/>
        </authorList>
    </citation>
    <scope>NUCLEOTIDE SEQUENCE [LARGE SCALE GENOMIC DNA]</scope>
    <source>
        <strain evidence="3">JA-Hopewell-2020-01-JO</strain>
        <tissue evidence="3">Whole body</tissue>
    </source>
</reference>
<proteinExistence type="predicted"/>
<evidence type="ECO:0000313" key="3">
    <source>
        <dbReference type="EMBL" id="KAL1491292.1"/>
    </source>
</evidence>
<organism evidence="3 4">
    <name type="scientific">Hypothenemus hampei</name>
    <name type="common">Coffee berry borer</name>
    <dbReference type="NCBI Taxonomy" id="57062"/>
    <lineage>
        <taxon>Eukaryota</taxon>
        <taxon>Metazoa</taxon>
        <taxon>Ecdysozoa</taxon>
        <taxon>Arthropoda</taxon>
        <taxon>Hexapoda</taxon>
        <taxon>Insecta</taxon>
        <taxon>Pterygota</taxon>
        <taxon>Neoptera</taxon>
        <taxon>Endopterygota</taxon>
        <taxon>Coleoptera</taxon>
        <taxon>Polyphaga</taxon>
        <taxon>Cucujiformia</taxon>
        <taxon>Curculionidae</taxon>
        <taxon>Scolytinae</taxon>
        <taxon>Hypothenemus</taxon>
    </lineage>
</organism>
<evidence type="ECO:0000256" key="1">
    <source>
        <dbReference type="SAM" id="MobiDB-lite"/>
    </source>
</evidence>
<dbReference type="Proteomes" id="UP001566132">
    <property type="component" value="Unassembled WGS sequence"/>
</dbReference>
<feature type="region of interest" description="Disordered" evidence="1">
    <location>
        <begin position="23"/>
        <end position="86"/>
    </location>
</feature>
<gene>
    <name evidence="3" type="ORF">ABEB36_011910</name>
</gene>
<comment type="caution">
    <text evidence="3">The sequence shown here is derived from an EMBL/GenBank/DDBJ whole genome shotgun (WGS) entry which is preliminary data.</text>
</comment>
<feature type="compositionally biased region" description="Polar residues" evidence="1">
    <location>
        <begin position="24"/>
        <end position="41"/>
    </location>
</feature>
<keyword evidence="4" id="KW-1185">Reference proteome</keyword>
<protein>
    <submittedName>
        <fullName evidence="3">Uncharacterized protein</fullName>
    </submittedName>
</protein>
<name>A0ABD1E9G3_HYPHA</name>
<evidence type="ECO:0000256" key="2">
    <source>
        <dbReference type="SAM" id="SignalP"/>
    </source>
</evidence>
<dbReference type="AlphaFoldDB" id="A0ABD1E9G3"/>
<accession>A0ABD1E9G3</accession>
<evidence type="ECO:0000313" key="4">
    <source>
        <dbReference type="Proteomes" id="UP001566132"/>
    </source>
</evidence>
<sequence>MAHQKRCRIVFWLNVCALGPVKSGNVTPSQEAATGGSSSIQARRRNEAIDPNARGRLRADTTVESNGSKVNEAAAGEQPLCPEWTSGDRRNAAAIVRRALDLSGAPVRRSSE</sequence>